<dbReference type="AlphaFoldDB" id="A0A811T6U9"/>
<dbReference type="Pfam" id="PF12323">
    <property type="entry name" value="HTH_OrfB_IS605"/>
    <property type="match status" value="1"/>
</dbReference>
<dbReference type="PANTHER" id="PTHR30405">
    <property type="entry name" value="TRANSPOSASE"/>
    <property type="match status" value="1"/>
</dbReference>
<dbReference type="PANTHER" id="PTHR30405:SF11">
    <property type="entry name" value="RNA-GUIDED DNA ENDONUCLEASE RV2885C-RELATED"/>
    <property type="match status" value="1"/>
</dbReference>
<feature type="domain" description="Transposase putative helix-turn-helix" evidence="10">
    <location>
        <begin position="1"/>
        <end position="38"/>
    </location>
</feature>
<keyword evidence="5" id="KW-0862">Zinc</keyword>
<gene>
    <name evidence="11" type="ORF">CHKLHMKO_00219</name>
</gene>
<sequence length="395" mass="46146">MQMVYKFRLYPTSEQEQFLLFVMEVCRWVYNHFLSIWNSVAKIPGRYDLQATLPQLKDDNPNLKKVNSKTLQMVLFMLYNNLKVLRELKKKGRKVGRLRYRKYGRFKSFILNQSGFKLKITDNRLDKLYVSKVGDIPIRLHQKIDGVIKQVIIKKYQSGKWYALICTEKDAQPKNQMPRSFIGLDMGLLHFLTDTAGRQIENPKFYKQTLKLIKIGQRKLSRKKKGSKNRLKQKLRLNRLYDKLTHQRDDFLHKLSRYYVDTYDLISVEDLNVTNMVKNHKLSQSILDSSWSKFFYMLSYKAESAGKILIKVNPKNTSKECSICGSMQDMPLSERIYNCSECGIVIDRDVNAAINILRRGIIRQGLPFTLPETAPLQSLLQVSASSVVEGRSHLR</sequence>
<keyword evidence="6" id="KW-0238">DNA-binding</keyword>
<dbReference type="Pfam" id="PF07282">
    <property type="entry name" value="Cas12f1-like_TNB"/>
    <property type="match status" value="1"/>
</dbReference>
<organism evidence="11">
    <name type="scientific">Candidatus Argoarchaeum ethanivorans</name>
    <dbReference type="NCBI Taxonomy" id="2608793"/>
    <lineage>
        <taxon>Archaea</taxon>
        <taxon>Methanobacteriati</taxon>
        <taxon>Methanobacteriota</taxon>
        <taxon>Stenosarchaea group</taxon>
        <taxon>Methanomicrobia</taxon>
        <taxon>Methanosarcinales</taxon>
        <taxon>Methanosarcinales incertae sedis</taxon>
        <taxon>GOM Arc I cluster</taxon>
        <taxon>Candidatus Argoarchaeum</taxon>
    </lineage>
</organism>
<evidence type="ECO:0000256" key="6">
    <source>
        <dbReference type="ARBA" id="ARBA00023125"/>
    </source>
</evidence>
<dbReference type="Pfam" id="PF01385">
    <property type="entry name" value="OrfB_IS605"/>
    <property type="match status" value="1"/>
</dbReference>
<comment type="similarity">
    <text evidence="1">In the C-terminal section; belongs to the transposase 35 family.</text>
</comment>
<evidence type="ECO:0000259" key="9">
    <source>
        <dbReference type="Pfam" id="PF07282"/>
    </source>
</evidence>
<proteinExistence type="inferred from homology"/>
<reference evidence="11" key="1">
    <citation type="submission" date="2020-10" db="EMBL/GenBank/DDBJ databases">
        <authorList>
            <person name="Hahn C.J."/>
            <person name="Laso-Perez R."/>
            <person name="Vulcano F."/>
            <person name="Vaziourakis K.-M."/>
            <person name="Stokke R."/>
            <person name="Steen I.H."/>
            <person name="Teske A."/>
            <person name="Boetius A."/>
            <person name="Liebeke M."/>
            <person name="Amann R."/>
            <person name="Knittel K."/>
        </authorList>
    </citation>
    <scope>NUCLEOTIDE SEQUENCE</scope>
    <source>
        <strain evidence="11">Gfbio:e3339647-f889-4370-9287-4fb5cb688e4c:AG392O15_GoMArc1</strain>
    </source>
</reference>
<feature type="domain" description="Cas12f1-like TNB" evidence="9">
    <location>
        <begin position="291"/>
        <end position="356"/>
    </location>
</feature>
<keyword evidence="3" id="KW-0815">Transposition</keyword>
<dbReference type="InterPro" id="IPR001959">
    <property type="entry name" value="Transposase"/>
</dbReference>
<keyword evidence="4" id="KW-0479">Metal-binding</keyword>
<dbReference type="GO" id="GO:0006310">
    <property type="term" value="P:DNA recombination"/>
    <property type="evidence" value="ECO:0007669"/>
    <property type="project" value="UniProtKB-KW"/>
</dbReference>
<evidence type="ECO:0000256" key="4">
    <source>
        <dbReference type="ARBA" id="ARBA00022723"/>
    </source>
</evidence>
<dbReference type="Proteomes" id="UP000610373">
    <property type="component" value="Unassembled WGS sequence"/>
</dbReference>
<dbReference type="InterPro" id="IPR010095">
    <property type="entry name" value="Cas12f1-like_TNB"/>
</dbReference>
<evidence type="ECO:0000259" key="8">
    <source>
        <dbReference type="Pfam" id="PF01385"/>
    </source>
</evidence>
<dbReference type="NCBIfam" id="NF040570">
    <property type="entry name" value="guided_TnpB"/>
    <property type="match status" value="1"/>
</dbReference>
<evidence type="ECO:0000256" key="2">
    <source>
        <dbReference type="ARBA" id="ARBA00011044"/>
    </source>
</evidence>
<dbReference type="InterPro" id="IPR051399">
    <property type="entry name" value="RNA-guided_DNA_endo/Transpos"/>
</dbReference>
<accession>A0A811T6U9</accession>
<evidence type="ECO:0000313" key="11">
    <source>
        <dbReference type="EMBL" id="CAD6492031.1"/>
    </source>
</evidence>
<dbReference type="GO" id="GO:0032196">
    <property type="term" value="P:transposition"/>
    <property type="evidence" value="ECO:0007669"/>
    <property type="project" value="UniProtKB-KW"/>
</dbReference>
<keyword evidence="7" id="KW-0233">DNA recombination</keyword>
<dbReference type="GO" id="GO:0003677">
    <property type="term" value="F:DNA binding"/>
    <property type="evidence" value="ECO:0007669"/>
    <property type="project" value="UniProtKB-KW"/>
</dbReference>
<comment type="similarity">
    <text evidence="2">In the N-terminal section; belongs to the transposase 2 family.</text>
</comment>
<dbReference type="EMBL" id="CAJHIO010000009">
    <property type="protein sequence ID" value="CAD6492031.1"/>
    <property type="molecule type" value="Genomic_DNA"/>
</dbReference>
<name>A0A811T6U9_9EURY</name>
<comment type="caution">
    <text evidence="11">The sequence shown here is derived from an EMBL/GenBank/DDBJ whole genome shotgun (WGS) entry which is preliminary data.</text>
</comment>
<dbReference type="NCBIfam" id="TIGR01766">
    <property type="entry name" value="IS200/IS605 family accessory protein TnpB-like domain"/>
    <property type="match status" value="1"/>
</dbReference>
<dbReference type="InterPro" id="IPR021027">
    <property type="entry name" value="Transposase_put_HTH"/>
</dbReference>
<dbReference type="GO" id="GO:0046872">
    <property type="term" value="F:metal ion binding"/>
    <property type="evidence" value="ECO:0007669"/>
    <property type="project" value="UniProtKB-KW"/>
</dbReference>
<evidence type="ECO:0000256" key="3">
    <source>
        <dbReference type="ARBA" id="ARBA00022578"/>
    </source>
</evidence>
<protein>
    <submittedName>
        <fullName evidence="11">Putative transposase</fullName>
    </submittedName>
</protein>
<evidence type="ECO:0000259" key="10">
    <source>
        <dbReference type="Pfam" id="PF12323"/>
    </source>
</evidence>
<evidence type="ECO:0000256" key="1">
    <source>
        <dbReference type="ARBA" id="ARBA00008761"/>
    </source>
</evidence>
<feature type="domain" description="Probable transposase IS891/IS1136/IS1341" evidence="8">
    <location>
        <begin position="165"/>
        <end position="279"/>
    </location>
</feature>
<evidence type="ECO:0000256" key="7">
    <source>
        <dbReference type="ARBA" id="ARBA00023172"/>
    </source>
</evidence>
<evidence type="ECO:0000256" key="5">
    <source>
        <dbReference type="ARBA" id="ARBA00022833"/>
    </source>
</evidence>